<feature type="region of interest" description="Disordered" evidence="1">
    <location>
        <begin position="1"/>
        <end position="23"/>
    </location>
</feature>
<proteinExistence type="predicted"/>
<feature type="compositionally biased region" description="Polar residues" evidence="1">
    <location>
        <begin position="9"/>
        <end position="21"/>
    </location>
</feature>
<dbReference type="AlphaFoldDB" id="A0AA89C9L6"/>
<dbReference type="Proteomes" id="UP001186944">
    <property type="component" value="Unassembled WGS sequence"/>
</dbReference>
<evidence type="ECO:0000313" key="3">
    <source>
        <dbReference type="EMBL" id="KAK3101177.1"/>
    </source>
</evidence>
<dbReference type="InterPro" id="IPR019525">
    <property type="entry name" value="Nrf1_NLS/DNA-bd_dimer"/>
</dbReference>
<comment type="caution">
    <text evidence="3">The sequence shown here is derived from an EMBL/GenBank/DDBJ whole genome shotgun (WGS) entry which is preliminary data.</text>
</comment>
<reference evidence="3" key="1">
    <citation type="submission" date="2019-08" db="EMBL/GenBank/DDBJ databases">
        <title>The improved chromosome-level genome for the pearl oyster Pinctada fucata martensii using PacBio sequencing and Hi-C.</title>
        <authorList>
            <person name="Zheng Z."/>
        </authorList>
    </citation>
    <scope>NUCLEOTIDE SEQUENCE</scope>
    <source>
        <strain evidence="3">ZZ-2019</strain>
        <tissue evidence="3">Adductor muscle</tissue>
    </source>
</reference>
<gene>
    <name evidence="3" type="ORF">FSP39_001555</name>
</gene>
<evidence type="ECO:0000256" key="1">
    <source>
        <dbReference type="SAM" id="MobiDB-lite"/>
    </source>
</evidence>
<evidence type="ECO:0000259" key="2">
    <source>
        <dbReference type="Pfam" id="PF10491"/>
    </source>
</evidence>
<protein>
    <recommendedName>
        <fullName evidence="2">Nuclear respiratory factor 1 NLS/DNA-binding dimerisation domain-containing protein</fullName>
    </recommendedName>
</protein>
<organism evidence="3 4">
    <name type="scientific">Pinctada imbricata</name>
    <name type="common">Atlantic pearl-oyster</name>
    <name type="synonym">Pinctada martensii</name>
    <dbReference type="NCBI Taxonomy" id="66713"/>
    <lineage>
        <taxon>Eukaryota</taxon>
        <taxon>Metazoa</taxon>
        <taxon>Spiralia</taxon>
        <taxon>Lophotrochozoa</taxon>
        <taxon>Mollusca</taxon>
        <taxon>Bivalvia</taxon>
        <taxon>Autobranchia</taxon>
        <taxon>Pteriomorphia</taxon>
        <taxon>Pterioida</taxon>
        <taxon>Pterioidea</taxon>
        <taxon>Pteriidae</taxon>
        <taxon>Pinctada</taxon>
    </lineage>
</organism>
<sequence>MQSHENKTRSVSSETPKTQQLPPLAIDKMTRTQLKNMIPQLVRLSCGQRDLMSNKGQKPDWWPPDVPWSTSKSDLHYQEVTLTENLREIVKSCYKHLGQENLLKDSSKPCRSDSPMMVCTMPRSSPVSGYTPKFSEIYVCYFCEEEFANREDMYAHQANCMDKPPLLHEMPLTPPPIRSDIREHPPQMSPVKVNLHDNFTRTSRDIFVKYMNLVPKQKAERIRARTRRSMDVECEEIDVSEPDTPISPSTPRTPKLLISQLSREDSTCNSKKRLSYSEGVDNEDKESVISGCSEDSDDKPANKGKSLLTIDITSLLGQRIQKHVKSDSTVQVVEDSENFCKTPIKNQFYEKLRNRTASYPISYKPRKKSDTRHSHNYCFTSRQKRERKAKLATGLNKRGRELARKIKPCKVIVAKLTKKELKRFLGKKWYENNIQQKKKVVIENSKVTFPKEPILLSKEIDQLLGLKKKSDLLARSNRSPLSSLAAMVSEDDNAEASKQKFTLYRCLLKDFEDSKNSKGNNVGTQKKTKETSVRKSRAEKKPMEDKIRPQSPSGQECSTPKLPPSPVSPPESLVDYKIPRHSRMSSPDSSISIFSLESDEESLKSGCCMACRNRKGCRCTPNGSRINSPEPIPSMQGKSLPSTVFVPLSVPLHISPGSLGSGSPQMSPCSTHPSPRGELLLQVCIVFIEDIILLFS</sequence>
<keyword evidence="4" id="KW-1185">Reference proteome</keyword>
<feature type="region of interest" description="Disordered" evidence="1">
    <location>
        <begin position="515"/>
        <end position="574"/>
    </location>
</feature>
<dbReference type="Pfam" id="PF10491">
    <property type="entry name" value="Nrf1_DNA-bind"/>
    <property type="match status" value="1"/>
</dbReference>
<accession>A0AA89C9L6</accession>
<dbReference type="EMBL" id="VSWD01000005">
    <property type="protein sequence ID" value="KAK3101177.1"/>
    <property type="molecule type" value="Genomic_DNA"/>
</dbReference>
<feature type="domain" description="Nuclear respiratory factor 1 NLS/DNA-binding dimerisation" evidence="2">
    <location>
        <begin position="19"/>
        <end position="105"/>
    </location>
</feature>
<evidence type="ECO:0000313" key="4">
    <source>
        <dbReference type="Proteomes" id="UP001186944"/>
    </source>
</evidence>
<name>A0AA89C9L6_PINIB</name>
<feature type="compositionally biased region" description="Basic and acidic residues" evidence="1">
    <location>
        <begin position="539"/>
        <end position="548"/>
    </location>
</feature>
<feature type="region of interest" description="Disordered" evidence="1">
    <location>
        <begin position="269"/>
        <end position="304"/>
    </location>
</feature>